<feature type="region of interest" description="Disordered" evidence="1">
    <location>
        <begin position="20"/>
        <end position="83"/>
    </location>
</feature>
<comment type="caution">
    <text evidence="2">The sequence shown here is derived from an EMBL/GenBank/DDBJ whole genome shotgun (WGS) entry which is preliminary data.</text>
</comment>
<organism evidence="2 3">
    <name type="scientific">Streptomyces dioscori</name>
    <dbReference type="NCBI Taxonomy" id="2109333"/>
    <lineage>
        <taxon>Bacteria</taxon>
        <taxon>Bacillati</taxon>
        <taxon>Actinomycetota</taxon>
        <taxon>Actinomycetes</taxon>
        <taxon>Kitasatosporales</taxon>
        <taxon>Streptomycetaceae</taxon>
        <taxon>Streptomyces</taxon>
        <taxon>Streptomyces aurantiacus group</taxon>
    </lineage>
</organism>
<dbReference type="AlphaFoldDB" id="A0A2P8Q2U3"/>
<proteinExistence type="predicted"/>
<protein>
    <submittedName>
        <fullName evidence="2">Uncharacterized protein</fullName>
    </submittedName>
</protein>
<dbReference type="Proteomes" id="UP000240429">
    <property type="component" value="Unassembled WGS sequence"/>
</dbReference>
<gene>
    <name evidence="2" type="ORF">C6Y14_25880</name>
</gene>
<keyword evidence="3" id="KW-1185">Reference proteome</keyword>
<name>A0A2P8Q2U3_9ACTN</name>
<evidence type="ECO:0000313" key="2">
    <source>
        <dbReference type="EMBL" id="PSM40584.1"/>
    </source>
</evidence>
<sequence length="83" mass="8366">MPFRPAAVCFSARPAFEDEAVQAEGGSGGAAPGSSGGTPHQAACPGFTPPRNSGGTTPPPRRAAPAPRATRSRSRRESAPPAR</sequence>
<evidence type="ECO:0000256" key="1">
    <source>
        <dbReference type="SAM" id="MobiDB-lite"/>
    </source>
</evidence>
<feature type="compositionally biased region" description="Gly residues" evidence="1">
    <location>
        <begin position="25"/>
        <end position="36"/>
    </location>
</feature>
<reference evidence="2 3" key="1">
    <citation type="submission" date="2018-03" db="EMBL/GenBank/DDBJ databases">
        <title>Streptomyces dioscori sp. nov., a novel endophytic actinobacterium isolated from bulbil of Dioscorea bulbifera L.</title>
        <authorList>
            <person name="Zhikuan W."/>
        </authorList>
    </citation>
    <scope>NUCLEOTIDE SEQUENCE [LARGE SCALE GENOMIC DNA]</scope>
    <source>
        <strain evidence="2 3">A217</strain>
    </source>
</reference>
<evidence type="ECO:0000313" key="3">
    <source>
        <dbReference type="Proteomes" id="UP000240429"/>
    </source>
</evidence>
<dbReference type="EMBL" id="PYBJ01000018">
    <property type="protein sequence ID" value="PSM40584.1"/>
    <property type="molecule type" value="Genomic_DNA"/>
</dbReference>
<accession>A0A2P8Q2U3</accession>